<dbReference type="InterPro" id="IPR005841">
    <property type="entry name" value="Alpha-D-phosphohexomutase_SF"/>
</dbReference>
<dbReference type="InterPro" id="IPR005845">
    <property type="entry name" value="A-D-PHexomutase_a/b/a-II"/>
</dbReference>
<protein>
    <submittedName>
        <fullName evidence="12">Putative phosphomannomutase ManB</fullName>
    </submittedName>
</protein>
<proteinExistence type="inferred from homology"/>
<feature type="compositionally biased region" description="Basic and acidic residues" evidence="7">
    <location>
        <begin position="369"/>
        <end position="386"/>
    </location>
</feature>
<evidence type="ECO:0000259" key="11">
    <source>
        <dbReference type="Pfam" id="PF02880"/>
    </source>
</evidence>
<dbReference type="Pfam" id="PF02879">
    <property type="entry name" value="PGM_PMM_II"/>
    <property type="match status" value="1"/>
</dbReference>
<feature type="domain" description="Alpha-D-phosphohexomutase alpha/beta/alpha" evidence="10">
    <location>
        <begin position="160"/>
        <end position="260"/>
    </location>
</feature>
<keyword evidence="3" id="KW-0597">Phosphoprotein</keyword>
<dbReference type="InterPro" id="IPR036900">
    <property type="entry name" value="A-D-PHexomutase_C_sf"/>
</dbReference>
<dbReference type="SUPFAM" id="SSF55957">
    <property type="entry name" value="Phosphoglucomutase, C-terminal domain"/>
    <property type="match status" value="1"/>
</dbReference>
<accession>W5TPL5</accession>
<comment type="similarity">
    <text evidence="2">Belongs to the phosphohexose mutase family.</text>
</comment>
<evidence type="ECO:0000256" key="1">
    <source>
        <dbReference type="ARBA" id="ARBA00001946"/>
    </source>
</evidence>
<dbReference type="eggNOG" id="COG1109">
    <property type="taxonomic scope" value="Bacteria"/>
</dbReference>
<evidence type="ECO:0000256" key="7">
    <source>
        <dbReference type="SAM" id="MobiDB-lite"/>
    </source>
</evidence>
<keyword evidence="6" id="KW-0413">Isomerase</keyword>
<evidence type="ECO:0000313" key="12">
    <source>
        <dbReference type="EMBL" id="AHH21099.1"/>
    </source>
</evidence>
<dbReference type="Pfam" id="PF00408">
    <property type="entry name" value="PGM_PMM_IV"/>
    <property type="match status" value="1"/>
</dbReference>
<feature type="domain" description="Alpha-D-phosphohexomutase alpha/beta/alpha" evidence="9">
    <location>
        <begin position="14"/>
        <end position="134"/>
    </location>
</feature>
<keyword evidence="5" id="KW-0460">Magnesium</keyword>
<dbReference type="GO" id="GO:0005975">
    <property type="term" value="P:carbohydrate metabolic process"/>
    <property type="evidence" value="ECO:0007669"/>
    <property type="project" value="InterPro"/>
</dbReference>
<dbReference type="GO" id="GO:0046872">
    <property type="term" value="F:metal ion binding"/>
    <property type="evidence" value="ECO:0007669"/>
    <property type="project" value="UniProtKB-KW"/>
</dbReference>
<evidence type="ECO:0000256" key="4">
    <source>
        <dbReference type="ARBA" id="ARBA00022723"/>
    </source>
</evidence>
<dbReference type="Pfam" id="PF02880">
    <property type="entry name" value="PGM_PMM_III"/>
    <property type="match status" value="1"/>
</dbReference>
<dbReference type="InterPro" id="IPR016055">
    <property type="entry name" value="A-D-PHexomutase_a/b/a-I/II/III"/>
</dbReference>
<dbReference type="EMBL" id="CP006850">
    <property type="protein sequence ID" value="AHH21099.1"/>
    <property type="molecule type" value="Genomic_DNA"/>
</dbReference>
<feature type="region of interest" description="Disordered" evidence="7">
    <location>
        <begin position="361"/>
        <end position="386"/>
    </location>
</feature>
<dbReference type="PRINTS" id="PR00509">
    <property type="entry name" value="PGMPMM"/>
</dbReference>
<dbReference type="SUPFAM" id="SSF53738">
    <property type="entry name" value="Phosphoglucomutase, first 3 domains"/>
    <property type="match status" value="3"/>
</dbReference>
<organism evidence="12 13">
    <name type="scientific">Nocardia nova SH22a</name>
    <dbReference type="NCBI Taxonomy" id="1415166"/>
    <lineage>
        <taxon>Bacteria</taxon>
        <taxon>Bacillati</taxon>
        <taxon>Actinomycetota</taxon>
        <taxon>Actinomycetes</taxon>
        <taxon>Mycobacteriales</taxon>
        <taxon>Nocardiaceae</taxon>
        <taxon>Nocardia</taxon>
    </lineage>
</organism>
<dbReference type="Pfam" id="PF02878">
    <property type="entry name" value="PGM_PMM_I"/>
    <property type="match status" value="1"/>
</dbReference>
<dbReference type="PATRIC" id="fig|1415166.3.peg.6501"/>
<gene>
    <name evidence="12" type="primary">manB</name>
    <name evidence="12" type="ORF">NONO_c63290</name>
</gene>
<feature type="domain" description="Alpha-D-phosphohexomutase C-terminal" evidence="8">
    <location>
        <begin position="404"/>
        <end position="477"/>
    </location>
</feature>
<evidence type="ECO:0000313" key="13">
    <source>
        <dbReference type="Proteomes" id="UP000019150"/>
    </source>
</evidence>
<dbReference type="Proteomes" id="UP000019150">
    <property type="component" value="Chromosome"/>
</dbReference>
<keyword evidence="4" id="KW-0479">Metal-binding</keyword>
<sequence length="482" mass="51142">MTVARSAESVHAVVKAYDVRGVVGEQIDAAFVRDVGAAFARLMRDSATRIAIGHDMRESSPELAAAFADGVLDQGLDVVHIGLASTDQLYFASGHLQCPGAMFTASHNPARYNGIKLCKANALPVGQETGLATIADELIEGVPAGPGPRGTATEQNLLEAYAEFLRGLVDLSGIRPLKVAVDAGNGMGGYTVPAVLGAVSQLTIEPLYFELDGSFPNHEANPLDPKNLVDLQKFVRETGADIGLAFDGDADRCFVVDERGEPVSPSAVTALVAERELAKEPGATIIHNLITSQSVPELVTELGGTPVRTRVGHSFIKQQMASTGAIFGGEHSAHYYFRDFWGADSGMLAALHVLAALGGSDGPEGGSLRNHEGPRGRRIEHSEKDDRTMSELSSSYSTYAASGEINSTVADAKDRTLAVVTAFEGRARSVDRLDGVTVRLPGNAWFNLRASNTEPLLRLNVEARSQEEVDALVTEILSIVRG</sequence>
<evidence type="ECO:0000259" key="10">
    <source>
        <dbReference type="Pfam" id="PF02879"/>
    </source>
</evidence>
<dbReference type="NCBIfam" id="NF007088">
    <property type="entry name" value="PRK09542.1"/>
    <property type="match status" value="1"/>
</dbReference>
<dbReference type="KEGG" id="nno:NONO_c63290"/>
<dbReference type="AlphaFoldDB" id="W5TPL5"/>
<evidence type="ECO:0000256" key="2">
    <source>
        <dbReference type="ARBA" id="ARBA00010231"/>
    </source>
</evidence>
<feature type="domain" description="Alpha-D-phosphohexomutase alpha/beta/alpha" evidence="11">
    <location>
        <begin position="267"/>
        <end position="359"/>
    </location>
</feature>
<dbReference type="HOGENOM" id="CLU_016950_9_2_11"/>
<evidence type="ECO:0000259" key="9">
    <source>
        <dbReference type="Pfam" id="PF02878"/>
    </source>
</evidence>
<dbReference type="InterPro" id="IPR005846">
    <property type="entry name" value="A-D-PHexomutase_a/b/a-III"/>
</dbReference>
<keyword evidence="13" id="KW-1185">Reference proteome</keyword>
<dbReference type="CDD" id="cd03089">
    <property type="entry name" value="PMM_PGM"/>
    <property type="match status" value="1"/>
</dbReference>
<dbReference type="RefSeq" id="WP_025352428.1">
    <property type="nucleotide sequence ID" value="NZ_CP006850.1"/>
</dbReference>
<dbReference type="PANTHER" id="PTHR43771">
    <property type="entry name" value="PHOSPHOMANNOMUTASE"/>
    <property type="match status" value="1"/>
</dbReference>
<comment type="cofactor">
    <cofactor evidence="1">
        <name>Mg(2+)</name>
        <dbReference type="ChEBI" id="CHEBI:18420"/>
    </cofactor>
</comment>
<evidence type="ECO:0000256" key="6">
    <source>
        <dbReference type="ARBA" id="ARBA00023235"/>
    </source>
</evidence>
<dbReference type="PANTHER" id="PTHR43771:SF1">
    <property type="entry name" value="PHOSPHOMANNOMUTASE"/>
    <property type="match status" value="1"/>
</dbReference>
<evidence type="ECO:0000259" key="8">
    <source>
        <dbReference type="Pfam" id="PF00408"/>
    </source>
</evidence>
<dbReference type="InterPro" id="IPR005844">
    <property type="entry name" value="A-D-PHexomutase_a/b/a-I"/>
</dbReference>
<evidence type="ECO:0000256" key="5">
    <source>
        <dbReference type="ARBA" id="ARBA00022842"/>
    </source>
</evidence>
<evidence type="ECO:0000256" key="3">
    <source>
        <dbReference type="ARBA" id="ARBA00022553"/>
    </source>
</evidence>
<dbReference type="STRING" id="1415166.NONO_c63290"/>
<dbReference type="Gene3D" id="3.40.120.10">
    <property type="entry name" value="Alpha-D-Glucose-1,6-Bisphosphate, subunit A, domain 3"/>
    <property type="match status" value="3"/>
</dbReference>
<dbReference type="GO" id="GO:0016868">
    <property type="term" value="F:intramolecular phosphotransferase activity"/>
    <property type="evidence" value="ECO:0007669"/>
    <property type="project" value="InterPro"/>
</dbReference>
<dbReference type="Gene3D" id="3.30.310.50">
    <property type="entry name" value="Alpha-D-phosphohexomutase, C-terminal domain"/>
    <property type="match status" value="1"/>
</dbReference>
<name>W5TPL5_9NOCA</name>
<reference evidence="12 13" key="1">
    <citation type="journal article" date="2014" name="Appl. Environ. Microbiol.">
        <title>Insights into the Microbial Degradation of Rubber and Gutta-Percha by Analysis of the Complete Genome of Nocardia nova SH22a.</title>
        <authorList>
            <person name="Luo Q."/>
            <person name="Hiessl S."/>
            <person name="Poehlein A."/>
            <person name="Daniel R."/>
            <person name="Steinbuchel A."/>
        </authorList>
    </citation>
    <scope>NUCLEOTIDE SEQUENCE [LARGE SCALE GENOMIC DNA]</scope>
    <source>
        <strain evidence="12">SH22a</strain>
    </source>
</reference>
<dbReference type="OrthoDB" id="9803322at2"/>
<dbReference type="InterPro" id="IPR005843">
    <property type="entry name" value="A-D-PHexomutase_C"/>
</dbReference>